<dbReference type="Pfam" id="PF00392">
    <property type="entry name" value="GntR"/>
    <property type="match status" value="1"/>
</dbReference>
<evidence type="ECO:0000256" key="3">
    <source>
        <dbReference type="ARBA" id="ARBA00023163"/>
    </source>
</evidence>
<dbReference type="Pfam" id="PF07729">
    <property type="entry name" value="FCD"/>
    <property type="match status" value="1"/>
</dbReference>
<keyword evidence="3" id="KW-0804">Transcription</keyword>
<accession>J4TIQ7</accession>
<dbReference type="InterPro" id="IPR036390">
    <property type="entry name" value="WH_DNA-bd_sf"/>
</dbReference>
<dbReference type="STRING" id="1041522.GCA_002105755_02176"/>
<dbReference type="InterPro" id="IPR008920">
    <property type="entry name" value="TF_FadR/GntR_C"/>
</dbReference>
<feature type="domain" description="HTH gntR-type" evidence="4">
    <location>
        <begin position="20"/>
        <end position="90"/>
    </location>
</feature>
<dbReference type="GO" id="GO:0003700">
    <property type="term" value="F:DNA-binding transcription factor activity"/>
    <property type="evidence" value="ECO:0007669"/>
    <property type="project" value="InterPro"/>
</dbReference>
<gene>
    <name evidence="5" type="ORF">MCOL_V204520</name>
</gene>
<dbReference type="SUPFAM" id="SSF48008">
    <property type="entry name" value="GntR ligand-binding domain-like"/>
    <property type="match status" value="1"/>
</dbReference>
<dbReference type="GO" id="GO:0003677">
    <property type="term" value="F:DNA binding"/>
    <property type="evidence" value="ECO:0007669"/>
    <property type="project" value="UniProtKB-KW"/>
</dbReference>
<dbReference type="GeneID" id="31526326"/>
<dbReference type="PROSITE" id="PS50949">
    <property type="entry name" value="HTH_GNTR"/>
    <property type="match status" value="1"/>
</dbReference>
<evidence type="ECO:0000256" key="1">
    <source>
        <dbReference type="ARBA" id="ARBA00023015"/>
    </source>
</evidence>
<sequence length="246" mass="26754">MTVVVQGVSPTTPPRPVAGQTLGAALAQRIEQRIRVEGWGPGRLIGSESDLCETFDVGTAAVREAARILEARGVAKARRGPGGGLFVTQPEQSLVTDAARRYLSHAGIDRADLFEVWMALEQLAISKLAASIDPAGAKRLRDLLGKELLEAPRAWTELPNIHLEIARQSDNAALELFIRVLSELTLHTYGATEEPGQAIEWLHARHVELVDAIIAGDAALAQLHLRRFIAAVKRQDFGPAIEREDM</sequence>
<proteinExistence type="predicted"/>
<evidence type="ECO:0000313" key="5">
    <source>
        <dbReference type="EMBL" id="EJO89423.1"/>
    </source>
</evidence>
<evidence type="ECO:0000256" key="2">
    <source>
        <dbReference type="ARBA" id="ARBA00023125"/>
    </source>
</evidence>
<organism evidence="5 6">
    <name type="scientific">Mycobacterium colombiense CECT 3035</name>
    <dbReference type="NCBI Taxonomy" id="1041522"/>
    <lineage>
        <taxon>Bacteria</taxon>
        <taxon>Bacillati</taxon>
        <taxon>Actinomycetota</taxon>
        <taxon>Actinomycetes</taxon>
        <taxon>Mycobacteriales</taxon>
        <taxon>Mycobacteriaceae</taxon>
        <taxon>Mycobacterium</taxon>
        <taxon>Mycobacterium avium complex (MAC)</taxon>
    </lineage>
</organism>
<evidence type="ECO:0000313" key="6">
    <source>
        <dbReference type="Proteomes" id="UP000006455"/>
    </source>
</evidence>
<dbReference type="Gene3D" id="1.20.120.530">
    <property type="entry name" value="GntR ligand-binding domain-like"/>
    <property type="match status" value="1"/>
</dbReference>
<dbReference type="Proteomes" id="UP000006455">
    <property type="component" value="Unassembled WGS sequence"/>
</dbReference>
<dbReference type="Gene3D" id="1.10.10.10">
    <property type="entry name" value="Winged helix-like DNA-binding domain superfamily/Winged helix DNA-binding domain"/>
    <property type="match status" value="1"/>
</dbReference>
<dbReference type="PANTHER" id="PTHR43537">
    <property type="entry name" value="TRANSCRIPTIONAL REGULATOR, GNTR FAMILY"/>
    <property type="match status" value="1"/>
</dbReference>
<name>J4TIQ7_9MYCO</name>
<comment type="caution">
    <text evidence="5">The sequence shown here is derived from an EMBL/GenBank/DDBJ whole genome shotgun (WGS) entry which is preliminary data.</text>
</comment>
<dbReference type="InterPro" id="IPR011711">
    <property type="entry name" value="GntR_C"/>
</dbReference>
<dbReference type="EMBL" id="AFVW02000002">
    <property type="protein sequence ID" value="EJO89423.1"/>
    <property type="molecule type" value="Genomic_DNA"/>
</dbReference>
<keyword evidence="1" id="KW-0805">Transcription regulation</keyword>
<protein>
    <submittedName>
        <fullName evidence="5">GntR family transcriptional regulator</fullName>
    </submittedName>
</protein>
<reference evidence="5 6" key="1">
    <citation type="journal article" date="2011" name="J. Bacteriol.">
        <title>Genome sequence of the Mycobacterium colombiense type strain, CECT 3035.</title>
        <authorList>
            <person name="Gonzalez-Perez M."/>
            <person name="Murcia M.I."/>
            <person name="Landsman D."/>
            <person name="Jordan I.K."/>
            <person name="Marino-Ramirez L."/>
        </authorList>
    </citation>
    <scope>NUCLEOTIDE SEQUENCE [LARGE SCALE GENOMIC DNA]</scope>
    <source>
        <strain evidence="5 6">CECT 3035</strain>
    </source>
</reference>
<dbReference type="eggNOG" id="COG2186">
    <property type="taxonomic scope" value="Bacteria"/>
</dbReference>
<dbReference type="RefSeq" id="WP_007769936.1">
    <property type="nucleotide sequence ID" value="NZ_AFVW02000002.1"/>
</dbReference>
<dbReference type="OrthoDB" id="3232242at2"/>
<dbReference type="InterPro" id="IPR036388">
    <property type="entry name" value="WH-like_DNA-bd_sf"/>
</dbReference>
<keyword evidence="2" id="KW-0238">DNA-binding</keyword>
<dbReference type="SUPFAM" id="SSF46785">
    <property type="entry name" value="Winged helix' DNA-binding domain"/>
    <property type="match status" value="1"/>
</dbReference>
<dbReference type="SMART" id="SM00345">
    <property type="entry name" value="HTH_GNTR"/>
    <property type="match status" value="1"/>
</dbReference>
<dbReference type="SMART" id="SM00895">
    <property type="entry name" value="FCD"/>
    <property type="match status" value="1"/>
</dbReference>
<dbReference type="InterPro" id="IPR000524">
    <property type="entry name" value="Tscrpt_reg_HTH_GntR"/>
</dbReference>
<dbReference type="AlphaFoldDB" id="J4TIQ7"/>
<dbReference type="PANTHER" id="PTHR43537:SF24">
    <property type="entry name" value="GLUCONATE OPERON TRANSCRIPTIONAL REPRESSOR"/>
    <property type="match status" value="1"/>
</dbReference>
<evidence type="ECO:0000259" key="4">
    <source>
        <dbReference type="PROSITE" id="PS50949"/>
    </source>
</evidence>